<protein>
    <submittedName>
        <fullName evidence="2">MBL fold metallo-hydrolase</fullName>
    </submittedName>
</protein>
<proteinExistence type="predicted"/>
<dbReference type="SUPFAM" id="SSF56281">
    <property type="entry name" value="Metallo-hydrolase/oxidoreductase"/>
    <property type="match status" value="1"/>
</dbReference>
<dbReference type="InterPro" id="IPR001279">
    <property type="entry name" value="Metallo-B-lactamas"/>
</dbReference>
<reference evidence="2 3" key="1">
    <citation type="submission" date="2023-06" db="EMBL/GenBank/DDBJ databases">
        <title>Draft genome sequence of Gleimia hominis type strain CCUG 57540T.</title>
        <authorList>
            <person name="Salva-Serra F."/>
            <person name="Cardew S."/>
            <person name="Jensie Markopoulos S."/>
            <person name="Ohlen M."/>
            <person name="Inganas E."/>
            <person name="Svensson-Stadler L."/>
            <person name="Moore E.R.B."/>
        </authorList>
    </citation>
    <scope>NUCLEOTIDE SEQUENCE [LARGE SCALE GENOMIC DNA]</scope>
    <source>
        <strain evidence="2 3">CCUG 57540</strain>
    </source>
</reference>
<dbReference type="PANTHER" id="PTHR46018:SF4">
    <property type="entry name" value="METALLO-HYDROLASE YHFI-RELATED"/>
    <property type="match status" value="1"/>
</dbReference>
<evidence type="ECO:0000259" key="1">
    <source>
        <dbReference type="Pfam" id="PF12706"/>
    </source>
</evidence>
<comment type="caution">
    <text evidence="2">The sequence shown here is derived from an EMBL/GenBank/DDBJ whole genome shotgun (WGS) entry which is preliminary data.</text>
</comment>
<accession>A0ABU3IBQ8</accession>
<organism evidence="2 3">
    <name type="scientific">Gleimia hominis</name>
    <dbReference type="NCBI Taxonomy" id="595468"/>
    <lineage>
        <taxon>Bacteria</taxon>
        <taxon>Bacillati</taxon>
        <taxon>Actinomycetota</taxon>
        <taxon>Actinomycetes</taxon>
        <taxon>Actinomycetales</taxon>
        <taxon>Actinomycetaceae</taxon>
        <taxon>Gleimia</taxon>
    </lineage>
</organism>
<dbReference type="PANTHER" id="PTHR46018">
    <property type="entry name" value="ZINC PHOSPHODIESTERASE ELAC PROTEIN 1"/>
    <property type="match status" value="1"/>
</dbReference>
<evidence type="ECO:0000313" key="2">
    <source>
        <dbReference type="EMBL" id="MDT3767815.1"/>
    </source>
</evidence>
<dbReference type="InterPro" id="IPR036866">
    <property type="entry name" value="RibonucZ/Hydroxyglut_hydro"/>
</dbReference>
<dbReference type="Pfam" id="PF12706">
    <property type="entry name" value="Lactamase_B_2"/>
    <property type="match status" value="1"/>
</dbReference>
<dbReference type="RefSeq" id="WP_313273895.1">
    <property type="nucleotide sequence ID" value="NZ_JASXSX010000002.1"/>
</dbReference>
<feature type="domain" description="Metallo-beta-lactamase" evidence="1">
    <location>
        <begin position="41"/>
        <end position="233"/>
    </location>
</feature>
<dbReference type="EMBL" id="JASXSX010000002">
    <property type="protein sequence ID" value="MDT3767815.1"/>
    <property type="molecule type" value="Genomic_DNA"/>
</dbReference>
<evidence type="ECO:0000313" key="3">
    <source>
        <dbReference type="Proteomes" id="UP001247542"/>
    </source>
</evidence>
<name>A0ABU3IBQ8_9ACTO</name>
<dbReference type="Gene3D" id="3.60.15.10">
    <property type="entry name" value="Ribonuclease Z/Hydroxyacylglutathione hydrolase-like"/>
    <property type="match status" value="1"/>
</dbReference>
<sequence>MKLTVVGCTGSMSGPSAPASCYLVQARGIDEVSGKDRTFSVVLDLGPGAFGQLWRYMDVRKIDALLLSHTHADHMGDIISMHVHRKWHPDGPLGPVMLAAPDGVLDRVRGIDGARPEEQYEGEFAPFTLENEGSFQVGPLRITPYSARHTVPAFGFRIEGPAEEEPGNSVSLAYTGDTDTCATITQMARGVDLLLSEAGFTDADEPRGIHLTGERAGQLAREAQVKTMVLTHIQPWTEGTVVLAEACRAWDGPLSVAYAGATYEL</sequence>
<gene>
    <name evidence="2" type="ORF">QS713_07050</name>
</gene>
<dbReference type="Proteomes" id="UP001247542">
    <property type="component" value="Unassembled WGS sequence"/>
</dbReference>
<keyword evidence="3" id="KW-1185">Reference proteome</keyword>
<dbReference type="CDD" id="cd07716">
    <property type="entry name" value="RNaseZ_short-form-like_MBL-fold"/>
    <property type="match status" value="1"/>
</dbReference>